<dbReference type="EMBL" id="AGNL01001340">
    <property type="protein sequence ID" value="EJK77081.1"/>
    <property type="molecule type" value="Genomic_DNA"/>
</dbReference>
<dbReference type="Proteomes" id="UP000266841">
    <property type="component" value="Unassembled WGS sequence"/>
</dbReference>
<name>K0TNF1_THAOC</name>
<keyword evidence="2" id="KW-1185">Reference proteome</keyword>
<proteinExistence type="predicted"/>
<dbReference type="AlphaFoldDB" id="K0TNF1"/>
<sequence length="173" mass="19724">MRGSTCPWTECRSVTISMVSHRIVVKQENGLLCLSISLDRHDSVVRIYLSDIISEFGALVAKGVRLMRSVFDRFDGLAVLLCNIGTGLSDNPPMFSPTLIYLYPNDLRFARSVFGNRRPTEDMPAAKMCRLVAARVRRKRSRAKTEHMLMELSSLFIFCVRLDLVPRFLILRN</sequence>
<accession>K0TNF1</accession>
<gene>
    <name evidence="1" type="ORF">THAOC_01117</name>
</gene>
<organism evidence="1 2">
    <name type="scientific">Thalassiosira oceanica</name>
    <name type="common">Marine diatom</name>
    <dbReference type="NCBI Taxonomy" id="159749"/>
    <lineage>
        <taxon>Eukaryota</taxon>
        <taxon>Sar</taxon>
        <taxon>Stramenopiles</taxon>
        <taxon>Ochrophyta</taxon>
        <taxon>Bacillariophyta</taxon>
        <taxon>Coscinodiscophyceae</taxon>
        <taxon>Thalassiosirophycidae</taxon>
        <taxon>Thalassiosirales</taxon>
        <taxon>Thalassiosiraceae</taxon>
        <taxon>Thalassiosira</taxon>
    </lineage>
</organism>
<comment type="caution">
    <text evidence="1">The sequence shown here is derived from an EMBL/GenBank/DDBJ whole genome shotgun (WGS) entry which is preliminary data.</text>
</comment>
<evidence type="ECO:0000313" key="1">
    <source>
        <dbReference type="EMBL" id="EJK77081.1"/>
    </source>
</evidence>
<reference evidence="1 2" key="1">
    <citation type="journal article" date="2012" name="Genome Biol.">
        <title>Genome and low-iron response of an oceanic diatom adapted to chronic iron limitation.</title>
        <authorList>
            <person name="Lommer M."/>
            <person name="Specht M."/>
            <person name="Roy A.S."/>
            <person name="Kraemer L."/>
            <person name="Andreson R."/>
            <person name="Gutowska M.A."/>
            <person name="Wolf J."/>
            <person name="Bergner S.V."/>
            <person name="Schilhabel M.B."/>
            <person name="Klostermeier U.C."/>
            <person name="Beiko R.G."/>
            <person name="Rosenstiel P."/>
            <person name="Hippler M."/>
            <person name="Laroche J."/>
        </authorList>
    </citation>
    <scope>NUCLEOTIDE SEQUENCE [LARGE SCALE GENOMIC DNA]</scope>
    <source>
        <strain evidence="1 2">CCMP1005</strain>
    </source>
</reference>
<evidence type="ECO:0000313" key="2">
    <source>
        <dbReference type="Proteomes" id="UP000266841"/>
    </source>
</evidence>
<protein>
    <submittedName>
        <fullName evidence="1">Uncharacterized protein</fullName>
    </submittedName>
</protein>